<gene>
    <name evidence="2" type="ORF">E2C01_065758</name>
</gene>
<organism evidence="2 3">
    <name type="scientific">Portunus trituberculatus</name>
    <name type="common">Swimming crab</name>
    <name type="synonym">Neptunus trituberculatus</name>
    <dbReference type="NCBI Taxonomy" id="210409"/>
    <lineage>
        <taxon>Eukaryota</taxon>
        <taxon>Metazoa</taxon>
        <taxon>Ecdysozoa</taxon>
        <taxon>Arthropoda</taxon>
        <taxon>Crustacea</taxon>
        <taxon>Multicrustacea</taxon>
        <taxon>Malacostraca</taxon>
        <taxon>Eumalacostraca</taxon>
        <taxon>Eucarida</taxon>
        <taxon>Decapoda</taxon>
        <taxon>Pleocyemata</taxon>
        <taxon>Brachyura</taxon>
        <taxon>Eubrachyura</taxon>
        <taxon>Portunoidea</taxon>
        <taxon>Portunidae</taxon>
        <taxon>Portuninae</taxon>
        <taxon>Portunus</taxon>
    </lineage>
</organism>
<evidence type="ECO:0000313" key="3">
    <source>
        <dbReference type="Proteomes" id="UP000324222"/>
    </source>
</evidence>
<evidence type="ECO:0000256" key="1">
    <source>
        <dbReference type="SAM" id="MobiDB-lite"/>
    </source>
</evidence>
<accession>A0A5B7HGE7</accession>
<sequence>MIAPGSLRGLAPRAALPRRCDPCHNVSDTTRRGPHASTAKPRHLTACQGLPGARAEHEEVVALRGTVWGTTSRGVKPPTRGIRGSAGVPTFDSRNDHSLD</sequence>
<evidence type="ECO:0000313" key="2">
    <source>
        <dbReference type="EMBL" id="MPC71480.1"/>
    </source>
</evidence>
<dbReference type="AlphaFoldDB" id="A0A5B7HGE7"/>
<keyword evidence="3" id="KW-1185">Reference proteome</keyword>
<dbReference type="EMBL" id="VSRR010032956">
    <property type="protein sequence ID" value="MPC71480.1"/>
    <property type="molecule type" value="Genomic_DNA"/>
</dbReference>
<feature type="compositionally biased region" description="Low complexity" evidence="1">
    <location>
        <begin position="7"/>
        <end position="17"/>
    </location>
</feature>
<comment type="caution">
    <text evidence="2">The sequence shown here is derived from an EMBL/GenBank/DDBJ whole genome shotgun (WGS) entry which is preliminary data.</text>
</comment>
<dbReference type="Proteomes" id="UP000324222">
    <property type="component" value="Unassembled WGS sequence"/>
</dbReference>
<protein>
    <submittedName>
        <fullName evidence="2">Uncharacterized protein</fullName>
    </submittedName>
</protein>
<name>A0A5B7HGE7_PORTR</name>
<feature type="region of interest" description="Disordered" evidence="1">
    <location>
        <begin position="66"/>
        <end position="100"/>
    </location>
</feature>
<reference evidence="2 3" key="1">
    <citation type="submission" date="2019-05" db="EMBL/GenBank/DDBJ databases">
        <title>Another draft genome of Portunus trituberculatus and its Hox gene families provides insights of decapod evolution.</title>
        <authorList>
            <person name="Jeong J.-H."/>
            <person name="Song I."/>
            <person name="Kim S."/>
            <person name="Choi T."/>
            <person name="Kim D."/>
            <person name="Ryu S."/>
            <person name="Kim W."/>
        </authorList>
    </citation>
    <scope>NUCLEOTIDE SEQUENCE [LARGE SCALE GENOMIC DNA]</scope>
    <source>
        <tissue evidence="2">Muscle</tissue>
    </source>
</reference>
<proteinExistence type="predicted"/>
<feature type="region of interest" description="Disordered" evidence="1">
    <location>
        <begin position="1"/>
        <end position="42"/>
    </location>
</feature>